<evidence type="ECO:0000313" key="1">
    <source>
        <dbReference type="EMBL" id="QEQ94915.1"/>
    </source>
</evidence>
<evidence type="ECO:0000313" key="2">
    <source>
        <dbReference type="Proteomes" id="UP000326545"/>
    </source>
</evidence>
<accession>A0A5J6DBN4</accession>
<gene>
    <name evidence="1" type="ORF">pEpSNUABM01_089</name>
</gene>
<protein>
    <submittedName>
        <fullName evidence="1">Uncharacterized protein</fullName>
    </submittedName>
</protein>
<name>A0A5J6DBN4_9CAUD</name>
<dbReference type="Proteomes" id="UP000326545">
    <property type="component" value="Segment"/>
</dbReference>
<organism evidence="1 2">
    <name type="scientific">Erwinia phage pEp_SNUABM_01</name>
    <dbReference type="NCBI Taxonomy" id="2601643"/>
    <lineage>
        <taxon>Viruses</taxon>
        <taxon>Duplodnaviria</taxon>
        <taxon>Heunggongvirae</taxon>
        <taxon>Uroviricota</taxon>
        <taxon>Caudoviricetes</taxon>
        <taxon>Vequintavirinae</taxon>
        <taxon>Henunavirus</taxon>
        <taxon>Henunavirus SNUABM01</taxon>
    </lineage>
</organism>
<reference evidence="1 2" key="1">
    <citation type="submission" date="2019-07" db="EMBL/GenBank/DDBJ databases">
        <title>Complete genome sequence of bacteriophages infecting Erwinia pyrifoliae.</title>
        <authorList>
            <person name="Kim S.G."/>
            <person name="Park S.C."/>
        </authorList>
    </citation>
    <scope>NUCLEOTIDE SEQUENCE [LARGE SCALE GENOMIC DNA]</scope>
</reference>
<keyword evidence="2" id="KW-1185">Reference proteome</keyword>
<proteinExistence type="predicted"/>
<dbReference type="EMBL" id="MN184887">
    <property type="protein sequence ID" value="QEQ94915.1"/>
    <property type="molecule type" value="Genomic_DNA"/>
</dbReference>
<sequence length="158" mass="17606">MTVKFTSKQDLSQFENFFKAVKVLDYRQVTYGFYDDPHYSGLNTATLAAIHEQGWGGLPARSFMTSTAVLFDKPLKKFQRDLFTYFAAGGKNPAAIFNMIGKAGAEKIKFVIDAGKFPHPTVSEGWADVKGFSEALIHYGDLRDSATFKVSKGKDKEE</sequence>